<keyword evidence="1" id="KW-1133">Transmembrane helix</keyword>
<comment type="caution">
    <text evidence="2">The sequence shown here is derived from an EMBL/GenBank/DDBJ whole genome shotgun (WGS) entry which is preliminary data.</text>
</comment>
<keyword evidence="1" id="KW-0812">Transmembrane</keyword>
<evidence type="ECO:0000313" key="3">
    <source>
        <dbReference type="Proteomes" id="UP000792457"/>
    </source>
</evidence>
<dbReference type="AlphaFoldDB" id="A0A8K0NX75"/>
<accession>A0A8K0NX75</accession>
<reference evidence="2" key="1">
    <citation type="submission" date="2013-04" db="EMBL/GenBank/DDBJ databases">
        <authorList>
            <person name="Qu J."/>
            <person name="Murali S.C."/>
            <person name="Bandaranaike D."/>
            <person name="Bellair M."/>
            <person name="Blankenburg K."/>
            <person name="Chao H."/>
            <person name="Dinh H."/>
            <person name="Doddapaneni H."/>
            <person name="Downs B."/>
            <person name="Dugan-Rocha S."/>
            <person name="Elkadiri S."/>
            <person name="Gnanaolivu R.D."/>
            <person name="Hernandez B."/>
            <person name="Javaid M."/>
            <person name="Jayaseelan J.C."/>
            <person name="Lee S."/>
            <person name="Li M."/>
            <person name="Ming W."/>
            <person name="Munidasa M."/>
            <person name="Muniz J."/>
            <person name="Nguyen L."/>
            <person name="Ongeri F."/>
            <person name="Osuji N."/>
            <person name="Pu L.-L."/>
            <person name="Puazo M."/>
            <person name="Qu C."/>
            <person name="Quiroz J."/>
            <person name="Raj R."/>
            <person name="Weissenberger G."/>
            <person name="Xin Y."/>
            <person name="Zou X."/>
            <person name="Han Y."/>
            <person name="Richards S."/>
            <person name="Worley K."/>
            <person name="Muzny D."/>
            <person name="Gibbs R."/>
        </authorList>
    </citation>
    <scope>NUCLEOTIDE SEQUENCE</scope>
    <source>
        <strain evidence="2">Sampled in the wild</strain>
    </source>
</reference>
<proteinExistence type="predicted"/>
<feature type="transmembrane region" description="Helical" evidence="1">
    <location>
        <begin position="97"/>
        <end position="120"/>
    </location>
</feature>
<sequence>MAEEQNSLGILINYVTCRNKSVFSKWVRGMKILQMMHFTMHVNDDKCSGWNRVLPLVLSSSIQSDLGLLFLLLLPWAHTLAHKSGIHTLNLHFLSVFRPYLACFYLRLFWCIWCTPIFLLRRLCS</sequence>
<evidence type="ECO:0000313" key="2">
    <source>
        <dbReference type="EMBL" id="KAG8223084.1"/>
    </source>
</evidence>
<keyword evidence="1" id="KW-0472">Membrane</keyword>
<reference evidence="2" key="2">
    <citation type="submission" date="2017-10" db="EMBL/GenBank/DDBJ databases">
        <title>Ladona fulva Genome sequencing and assembly.</title>
        <authorList>
            <person name="Murali S."/>
            <person name="Richards S."/>
            <person name="Bandaranaike D."/>
            <person name="Bellair M."/>
            <person name="Blankenburg K."/>
            <person name="Chao H."/>
            <person name="Dinh H."/>
            <person name="Doddapaneni H."/>
            <person name="Dugan-Rocha S."/>
            <person name="Elkadiri S."/>
            <person name="Gnanaolivu R."/>
            <person name="Hernandez B."/>
            <person name="Skinner E."/>
            <person name="Javaid M."/>
            <person name="Lee S."/>
            <person name="Li M."/>
            <person name="Ming W."/>
            <person name="Munidasa M."/>
            <person name="Muniz J."/>
            <person name="Nguyen L."/>
            <person name="Hughes D."/>
            <person name="Osuji N."/>
            <person name="Pu L.-L."/>
            <person name="Puazo M."/>
            <person name="Qu C."/>
            <person name="Quiroz J."/>
            <person name="Raj R."/>
            <person name="Weissenberger G."/>
            <person name="Xin Y."/>
            <person name="Zou X."/>
            <person name="Han Y."/>
            <person name="Worley K."/>
            <person name="Muzny D."/>
            <person name="Gibbs R."/>
        </authorList>
    </citation>
    <scope>NUCLEOTIDE SEQUENCE</scope>
    <source>
        <strain evidence="2">Sampled in the wild</strain>
    </source>
</reference>
<dbReference type="Proteomes" id="UP000792457">
    <property type="component" value="Unassembled WGS sequence"/>
</dbReference>
<gene>
    <name evidence="2" type="ORF">J437_LFUL002032</name>
</gene>
<organism evidence="2 3">
    <name type="scientific">Ladona fulva</name>
    <name type="common">Scarce chaser dragonfly</name>
    <name type="synonym">Libellula fulva</name>
    <dbReference type="NCBI Taxonomy" id="123851"/>
    <lineage>
        <taxon>Eukaryota</taxon>
        <taxon>Metazoa</taxon>
        <taxon>Ecdysozoa</taxon>
        <taxon>Arthropoda</taxon>
        <taxon>Hexapoda</taxon>
        <taxon>Insecta</taxon>
        <taxon>Pterygota</taxon>
        <taxon>Palaeoptera</taxon>
        <taxon>Odonata</taxon>
        <taxon>Epiprocta</taxon>
        <taxon>Anisoptera</taxon>
        <taxon>Libelluloidea</taxon>
        <taxon>Libellulidae</taxon>
        <taxon>Ladona</taxon>
    </lineage>
</organism>
<evidence type="ECO:0000256" key="1">
    <source>
        <dbReference type="SAM" id="Phobius"/>
    </source>
</evidence>
<feature type="transmembrane region" description="Helical" evidence="1">
    <location>
        <begin position="53"/>
        <end position="77"/>
    </location>
</feature>
<name>A0A8K0NX75_LADFU</name>
<dbReference type="EMBL" id="KZ308152">
    <property type="protein sequence ID" value="KAG8223084.1"/>
    <property type="molecule type" value="Genomic_DNA"/>
</dbReference>
<keyword evidence="3" id="KW-1185">Reference proteome</keyword>
<protein>
    <submittedName>
        <fullName evidence="2">Uncharacterized protein</fullName>
    </submittedName>
</protein>